<dbReference type="InterPro" id="IPR046450">
    <property type="entry name" value="PA_dom_sf"/>
</dbReference>
<reference evidence="4 5" key="1">
    <citation type="submission" date="2016-10" db="EMBL/GenBank/DDBJ databases">
        <authorList>
            <person name="de Groot N.N."/>
        </authorList>
    </citation>
    <scope>NUCLEOTIDE SEQUENCE [LARGE SCALE GENOMIC DNA]</scope>
    <source>
        <strain evidence="4 5">NP_1H</strain>
    </source>
</reference>
<dbReference type="GO" id="GO:0006508">
    <property type="term" value="P:proteolysis"/>
    <property type="evidence" value="ECO:0007669"/>
    <property type="project" value="InterPro"/>
</dbReference>
<gene>
    <name evidence="4" type="ORF">SAMN04488693_104139</name>
</gene>
<feature type="domain" description="PA" evidence="2">
    <location>
        <begin position="153"/>
        <end position="241"/>
    </location>
</feature>
<evidence type="ECO:0000313" key="5">
    <source>
        <dbReference type="Proteomes" id="UP000199258"/>
    </source>
</evidence>
<feature type="domain" description="Peptidase M28" evidence="3">
    <location>
        <begin position="265"/>
        <end position="485"/>
    </location>
</feature>
<dbReference type="GO" id="GO:0008235">
    <property type="term" value="F:metalloexopeptidase activity"/>
    <property type="evidence" value="ECO:0007669"/>
    <property type="project" value="InterPro"/>
</dbReference>
<proteinExistence type="predicted"/>
<sequence>MIPHALPQRAHFGRASLAFLGGLALVATGGLAATAGPTYSNSSNNTSEKLRTAVSVDRVAAHLDALDTIALAHGGTRVSGTQGYNDSVDYVVGKLQAAGYKPVVQPFTFPFFQELSPSVLAQTSPEPQVYPAGSFATMTYSGAGDATGPIITVDTTGAVGSTGTSGCEAADFAGFTPGSIALMQRGSCSFAQKASNAEAAGATAAVIFNTGLPGSTGPIAGTLSAPGIGIPMLGASYEVGTGLMGDNVTGHVTTDTISENRETFNVLAETATGNADNVVMVGAHLDSVVAGPGINDNGTGSAAILAVAEAMRKVETVNKVRFAWWGAEEHGLLGAHHYVNDLAASGELARVGLYLNFDMIGSANFGRFVYDGDNSAFPVGPGAAAGPAGSGQIEQDFHNYFAAEGLPSGETAFSGRSDYGPFIARGIPAGGLFTGAEGIKTEEQANLFGGVAGQPYDSCYHAACDDTGNVSVESLDQMSDAIAHLTLTYAMNTSAVNGVGGNEKGNFKQGGPYEGNPLGGGTESGGGLHPEHDHDAELADH</sequence>
<evidence type="ECO:0000259" key="2">
    <source>
        <dbReference type="Pfam" id="PF02225"/>
    </source>
</evidence>
<keyword evidence="5" id="KW-1185">Reference proteome</keyword>
<dbReference type="STRING" id="335973.SAMN04488693_104139"/>
<evidence type="ECO:0000256" key="1">
    <source>
        <dbReference type="SAM" id="MobiDB-lite"/>
    </source>
</evidence>
<dbReference type="SUPFAM" id="SSF52025">
    <property type="entry name" value="PA domain"/>
    <property type="match status" value="1"/>
</dbReference>
<dbReference type="AlphaFoldDB" id="A0A1G8GIN1"/>
<dbReference type="RefSeq" id="WP_245702735.1">
    <property type="nucleotide sequence ID" value="NZ_FNDT01000004.1"/>
</dbReference>
<evidence type="ECO:0000313" key="4">
    <source>
        <dbReference type="EMBL" id="SDH94222.1"/>
    </source>
</evidence>
<organism evidence="4 5">
    <name type="scientific">Arthrobacter subterraneus</name>
    <dbReference type="NCBI Taxonomy" id="335973"/>
    <lineage>
        <taxon>Bacteria</taxon>
        <taxon>Bacillati</taxon>
        <taxon>Actinomycetota</taxon>
        <taxon>Actinomycetes</taxon>
        <taxon>Micrococcales</taxon>
        <taxon>Micrococcaceae</taxon>
        <taxon>Arthrobacter</taxon>
    </lineage>
</organism>
<feature type="region of interest" description="Disordered" evidence="1">
    <location>
        <begin position="501"/>
        <end position="541"/>
    </location>
</feature>
<dbReference type="PANTHER" id="PTHR12147">
    <property type="entry name" value="METALLOPEPTIDASE M28 FAMILY MEMBER"/>
    <property type="match status" value="1"/>
</dbReference>
<dbReference type="Proteomes" id="UP000199258">
    <property type="component" value="Unassembled WGS sequence"/>
</dbReference>
<accession>A0A1G8GIN1</accession>
<dbReference type="Pfam" id="PF04389">
    <property type="entry name" value="Peptidase_M28"/>
    <property type="match status" value="1"/>
</dbReference>
<dbReference type="InterPro" id="IPR007484">
    <property type="entry name" value="Peptidase_M28"/>
</dbReference>
<evidence type="ECO:0000259" key="3">
    <source>
        <dbReference type="Pfam" id="PF04389"/>
    </source>
</evidence>
<dbReference type="Gene3D" id="3.40.630.10">
    <property type="entry name" value="Zn peptidases"/>
    <property type="match status" value="1"/>
</dbReference>
<dbReference type="SUPFAM" id="SSF53187">
    <property type="entry name" value="Zn-dependent exopeptidases"/>
    <property type="match status" value="1"/>
</dbReference>
<name>A0A1G8GIN1_9MICC</name>
<feature type="compositionally biased region" description="Gly residues" evidence="1">
    <location>
        <begin position="517"/>
        <end position="528"/>
    </location>
</feature>
<feature type="compositionally biased region" description="Basic and acidic residues" evidence="1">
    <location>
        <begin position="529"/>
        <end position="541"/>
    </location>
</feature>
<dbReference type="EMBL" id="FNDT01000004">
    <property type="protein sequence ID" value="SDH94222.1"/>
    <property type="molecule type" value="Genomic_DNA"/>
</dbReference>
<dbReference type="InterPro" id="IPR045175">
    <property type="entry name" value="M28_fam"/>
</dbReference>
<dbReference type="Gene3D" id="3.50.30.30">
    <property type="match status" value="1"/>
</dbReference>
<dbReference type="Pfam" id="PF02225">
    <property type="entry name" value="PA"/>
    <property type="match status" value="1"/>
</dbReference>
<dbReference type="PANTHER" id="PTHR12147:SF26">
    <property type="entry name" value="PEPTIDASE M28 DOMAIN-CONTAINING PROTEIN"/>
    <property type="match status" value="1"/>
</dbReference>
<protein>
    <submittedName>
        <fullName evidence="4">PA domain-containing protein</fullName>
    </submittedName>
</protein>
<dbReference type="InterPro" id="IPR003137">
    <property type="entry name" value="PA_domain"/>
</dbReference>